<reference evidence="2 3" key="1">
    <citation type="submission" date="2019-03" db="EMBL/GenBank/DDBJ databases">
        <title>Genomic Encyclopedia of Type Strains, Phase IV (KMG-IV): sequencing the most valuable type-strain genomes for metagenomic binning, comparative biology and taxonomic classification.</title>
        <authorList>
            <person name="Goeker M."/>
        </authorList>
    </citation>
    <scope>NUCLEOTIDE SEQUENCE [LARGE SCALE GENOMIC DNA]</scope>
    <source>
        <strain evidence="2 3">DSM 44684</strain>
    </source>
</reference>
<feature type="transmembrane region" description="Helical" evidence="1">
    <location>
        <begin position="149"/>
        <end position="166"/>
    </location>
</feature>
<feature type="transmembrane region" description="Helical" evidence="1">
    <location>
        <begin position="173"/>
        <end position="192"/>
    </location>
</feature>
<sequence>MGSSASSRSLVPFADGMVAAAAFGELAGSSSEVDSSSIAVFAVFVGIAAAVFARASYLMPVGEFFYSAVGVMACIPVAAEFLRGTPCDAAPAALRYSVFALLLVLAGLGFFAAVVTGGIAPKFGLRWFAAVELLAAATSPFGIDALPNPVPVSVMILIAMPLGWFAAHRTKAVLDGGTSALAAVAILIAAFAPQCGNSANANGFVMVLVFVATFAGASAIGASTRTRR</sequence>
<proteinExistence type="predicted"/>
<protein>
    <submittedName>
        <fullName evidence="2">Uncharacterized protein</fullName>
    </submittedName>
</protein>
<accession>A0A4R1FVA9</accession>
<dbReference type="OrthoDB" id="9955276at2"/>
<dbReference type="STRING" id="1210063.GCA_001612665_01394"/>
<feature type="transmembrane region" description="Helical" evidence="1">
    <location>
        <begin position="38"/>
        <end position="57"/>
    </location>
</feature>
<dbReference type="EMBL" id="SMFR01000002">
    <property type="protein sequence ID" value="TCJ97689.1"/>
    <property type="molecule type" value="Genomic_DNA"/>
</dbReference>
<keyword evidence="1" id="KW-1133">Transmembrane helix</keyword>
<evidence type="ECO:0000313" key="3">
    <source>
        <dbReference type="Proteomes" id="UP000294856"/>
    </source>
</evidence>
<keyword evidence="1" id="KW-0472">Membrane</keyword>
<dbReference type="Proteomes" id="UP000294856">
    <property type="component" value="Unassembled WGS sequence"/>
</dbReference>
<dbReference type="RefSeq" id="WP_132369893.1">
    <property type="nucleotide sequence ID" value="NZ_SMFR01000002.1"/>
</dbReference>
<gene>
    <name evidence="2" type="ORF">DFR71_3737</name>
</gene>
<keyword evidence="1" id="KW-0812">Transmembrane</keyword>
<feature type="transmembrane region" description="Helical" evidence="1">
    <location>
        <begin position="204"/>
        <end position="222"/>
    </location>
</feature>
<evidence type="ECO:0000313" key="2">
    <source>
        <dbReference type="EMBL" id="TCJ97689.1"/>
    </source>
</evidence>
<keyword evidence="3" id="KW-1185">Reference proteome</keyword>
<name>A0A4R1FVA9_9NOCA</name>
<organism evidence="2 3">
    <name type="scientific">Nocardia alba</name>
    <dbReference type="NCBI Taxonomy" id="225051"/>
    <lineage>
        <taxon>Bacteria</taxon>
        <taxon>Bacillati</taxon>
        <taxon>Actinomycetota</taxon>
        <taxon>Actinomycetes</taxon>
        <taxon>Mycobacteriales</taxon>
        <taxon>Nocardiaceae</taxon>
        <taxon>Nocardia</taxon>
    </lineage>
</organism>
<evidence type="ECO:0000256" key="1">
    <source>
        <dbReference type="SAM" id="Phobius"/>
    </source>
</evidence>
<comment type="caution">
    <text evidence="2">The sequence shown here is derived from an EMBL/GenBank/DDBJ whole genome shotgun (WGS) entry which is preliminary data.</text>
</comment>
<dbReference type="AlphaFoldDB" id="A0A4R1FVA9"/>
<feature type="transmembrane region" description="Helical" evidence="1">
    <location>
        <begin position="94"/>
        <end position="116"/>
    </location>
</feature>